<accession>A0A2D0AAE2</accession>
<proteinExistence type="predicted"/>
<dbReference type="Proteomes" id="UP000197269">
    <property type="component" value="Unassembled WGS sequence"/>
</dbReference>
<gene>
    <name evidence="1" type="ORF">B5E41_26545</name>
</gene>
<protein>
    <recommendedName>
        <fullName evidence="3">GNAT family N-acetyltransferase</fullName>
    </recommendedName>
</protein>
<organism evidence="1 2">
    <name type="scientific">Rhizobium esperanzae</name>
    <dbReference type="NCBI Taxonomy" id="1967781"/>
    <lineage>
        <taxon>Bacteria</taxon>
        <taxon>Pseudomonadati</taxon>
        <taxon>Pseudomonadota</taxon>
        <taxon>Alphaproteobacteria</taxon>
        <taxon>Hyphomicrobiales</taxon>
        <taxon>Rhizobiaceae</taxon>
        <taxon>Rhizobium/Agrobacterium group</taxon>
        <taxon>Rhizobium</taxon>
    </lineage>
</organism>
<evidence type="ECO:0008006" key="3">
    <source>
        <dbReference type="Google" id="ProtNLM"/>
    </source>
</evidence>
<reference evidence="1 2" key="1">
    <citation type="submission" date="2017-03" db="EMBL/GenBank/DDBJ databases">
        <title>Genome of strain Rhizobium sp. CNPSo 668.</title>
        <authorList>
            <person name="Ribeiro R."/>
        </authorList>
    </citation>
    <scope>NUCLEOTIDE SEQUENCE [LARGE SCALE GENOMIC DNA]</scope>
    <source>
        <strain evidence="1 2">CNPSo 668</strain>
    </source>
</reference>
<comment type="caution">
    <text evidence="1">The sequence shown here is derived from an EMBL/GenBank/DDBJ whole genome shotgun (WGS) entry which is preliminary data.</text>
</comment>
<dbReference type="AlphaFoldDB" id="A0A2D0AAE2"/>
<evidence type="ECO:0000313" key="2">
    <source>
        <dbReference type="Proteomes" id="UP000197269"/>
    </source>
</evidence>
<dbReference type="EMBL" id="MXPU01000023">
    <property type="protein sequence ID" value="OWO91555.1"/>
    <property type="molecule type" value="Genomic_DNA"/>
</dbReference>
<sequence length="209" mass="23416">MSGMLIGTFDLFDRRTGKFVEAQVVSPAGASNVADIEASWRPLMQARIEQLRAQDRLTIESLGENELQDAHWRWSEKVERSSNRLDRQSFAIVAEGATQGLMLVTTAGFAREPTQRGKPLVTIDLLATAPWNRRRFDPAARFKGVGRIMMVAAISLSVQEEFSGRVGLHALPQADAWYRDTVGMIDLGIDETRMRYFELTEAKARAFLA</sequence>
<evidence type="ECO:0000313" key="1">
    <source>
        <dbReference type="EMBL" id="OWO91555.1"/>
    </source>
</evidence>
<name>A0A2D0AAE2_9HYPH</name>